<evidence type="ECO:0000313" key="3">
    <source>
        <dbReference type="EMBL" id="GAA1770032.1"/>
    </source>
</evidence>
<keyword evidence="4" id="KW-1185">Reference proteome</keyword>
<evidence type="ECO:0000313" key="4">
    <source>
        <dbReference type="Proteomes" id="UP001500506"/>
    </source>
</evidence>
<accession>A0ABP4X7S7</accession>
<organism evidence="3 4">
    <name type="scientific">Agromyces humatus</name>
    <dbReference type="NCBI Taxonomy" id="279573"/>
    <lineage>
        <taxon>Bacteria</taxon>
        <taxon>Bacillati</taxon>
        <taxon>Actinomycetota</taxon>
        <taxon>Actinomycetes</taxon>
        <taxon>Micrococcales</taxon>
        <taxon>Microbacteriaceae</taxon>
        <taxon>Agromyces</taxon>
    </lineage>
</organism>
<gene>
    <name evidence="3" type="ORF">GCM10009747_34050</name>
</gene>
<dbReference type="Proteomes" id="UP001500506">
    <property type="component" value="Unassembled WGS sequence"/>
</dbReference>
<feature type="domain" description="TadE-like" evidence="2">
    <location>
        <begin position="8"/>
        <end position="50"/>
    </location>
</feature>
<evidence type="ECO:0000256" key="1">
    <source>
        <dbReference type="SAM" id="Phobius"/>
    </source>
</evidence>
<dbReference type="Pfam" id="PF07811">
    <property type="entry name" value="TadE"/>
    <property type="match status" value="1"/>
</dbReference>
<proteinExistence type="predicted"/>
<keyword evidence="1" id="KW-0472">Membrane</keyword>
<dbReference type="RefSeq" id="WP_232499660.1">
    <property type="nucleotide sequence ID" value="NZ_BAAANH010000008.1"/>
</dbReference>
<dbReference type="InterPro" id="IPR012495">
    <property type="entry name" value="TadE-like_dom"/>
</dbReference>
<comment type="caution">
    <text evidence="3">The sequence shown here is derived from an EMBL/GenBank/DDBJ whole genome shotgun (WGS) entry which is preliminary data.</text>
</comment>
<evidence type="ECO:0000259" key="2">
    <source>
        <dbReference type="Pfam" id="PF07811"/>
    </source>
</evidence>
<protein>
    <recommendedName>
        <fullName evidence="2">TadE-like domain-containing protein</fullName>
    </recommendedName>
</protein>
<feature type="transmembrane region" description="Helical" evidence="1">
    <location>
        <begin position="12"/>
        <end position="35"/>
    </location>
</feature>
<name>A0ABP4X7S7_9MICO</name>
<keyword evidence="1" id="KW-0812">Transmembrane</keyword>
<sequence length="128" mass="13482">MKARRDRGAAAVEFALVFPLLLIMLFAIIDFGWVLNQQMSVTAAAREGARYYAIHNTEPGAQAAAEARAADLVSGTVTFTYPSTCSPTVEDDELTMVVHTPLTDLTGWLGTVSGGATLIGTGSMRCGG</sequence>
<keyword evidence="1" id="KW-1133">Transmembrane helix</keyword>
<reference evidence="4" key="1">
    <citation type="journal article" date="2019" name="Int. J. Syst. Evol. Microbiol.">
        <title>The Global Catalogue of Microorganisms (GCM) 10K type strain sequencing project: providing services to taxonomists for standard genome sequencing and annotation.</title>
        <authorList>
            <consortium name="The Broad Institute Genomics Platform"/>
            <consortium name="The Broad Institute Genome Sequencing Center for Infectious Disease"/>
            <person name="Wu L."/>
            <person name="Ma J."/>
        </authorList>
    </citation>
    <scope>NUCLEOTIDE SEQUENCE [LARGE SCALE GENOMIC DNA]</scope>
    <source>
        <strain evidence="4">JCM 14319</strain>
    </source>
</reference>
<dbReference type="EMBL" id="BAAANH010000008">
    <property type="protein sequence ID" value="GAA1770032.1"/>
    <property type="molecule type" value="Genomic_DNA"/>
</dbReference>